<feature type="compositionally biased region" description="Basic and acidic residues" evidence="7">
    <location>
        <begin position="51"/>
        <end position="67"/>
    </location>
</feature>
<evidence type="ECO:0000256" key="1">
    <source>
        <dbReference type="ARBA" id="ARBA00006640"/>
    </source>
</evidence>
<dbReference type="STRING" id="1387353.BSF38_04015"/>
<dbReference type="AlphaFoldDB" id="A0A1U7CU95"/>
<evidence type="ECO:0000256" key="7">
    <source>
        <dbReference type="SAM" id="MobiDB-lite"/>
    </source>
</evidence>
<dbReference type="InterPro" id="IPR001911">
    <property type="entry name" value="Ribosomal_bS21"/>
</dbReference>
<dbReference type="OrthoDB" id="9799244at2"/>
<dbReference type="NCBIfam" id="TIGR00030">
    <property type="entry name" value="S21p"/>
    <property type="match status" value="1"/>
</dbReference>
<dbReference type="Proteomes" id="UP000186309">
    <property type="component" value="Chromosome"/>
</dbReference>
<comment type="similarity">
    <text evidence="1 5 6">Belongs to the bacterial ribosomal protein bS21 family.</text>
</comment>
<dbReference type="KEGG" id="pbor:BSF38_04015"/>
<gene>
    <name evidence="8" type="primary">rpsU_1</name>
    <name evidence="5" type="synonym">rpsU</name>
    <name evidence="8" type="ORF">BSF38_04015</name>
</gene>
<evidence type="ECO:0000256" key="3">
    <source>
        <dbReference type="ARBA" id="ARBA00023274"/>
    </source>
</evidence>
<dbReference type="Pfam" id="PF01165">
    <property type="entry name" value="Ribosomal_S21"/>
    <property type="match status" value="1"/>
</dbReference>
<evidence type="ECO:0000256" key="2">
    <source>
        <dbReference type="ARBA" id="ARBA00022980"/>
    </source>
</evidence>
<name>A0A1U7CU95_9BACT</name>
<dbReference type="InterPro" id="IPR038380">
    <property type="entry name" value="Ribosomal_bS21_sf"/>
</dbReference>
<evidence type="ECO:0000256" key="4">
    <source>
        <dbReference type="ARBA" id="ARBA00035135"/>
    </source>
</evidence>
<feature type="compositionally biased region" description="Basic residues" evidence="7">
    <location>
        <begin position="68"/>
        <end position="80"/>
    </location>
</feature>
<dbReference type="GO" id="GO:1990904">
    <property type="term" value="C:ribonucleoprotein complex"/>
    <property type="evidence" value="ECO:0007669"/>
    <property type="project" value="UniProtKB-KW"/>
</dbReference>
<proteinExistence type="inferred from homology"/>
<dbReference type="EMBL" id="CP019082">
    <property type="protein sequence ID" value="APW62469.1"/>
    <property type="molecule type" value="Genomic_DNA"/>
</dbReference>
<evidence type="ECO:0000313" key="8">
    <source>
        <dbReference type="EMBL" id="APW62469.1"/>
    </source>
</evidence>
<evidence type="ECO:0000256" key="6">
    <source>
        <dbReference type="RuleBase" id="RU000667"/>
    </source>
</evidence>
<feature type="region of interest" description="Disordered" evidence="7">
    <location>
        <begin position="51"/>
        <end position="80"/>
    </location>
</feature>
<evidence type="ECO:0000313" key="9">
    <source>
        <dbReference type="Proteomes" id="UP000186309"/>
    </source>
</evidence>
<keyword evidence="9" id="KW-1185">Reference proteome</keyword>
<organism evidence="8 9">
    <name type="scientific">Paludisphaera borealis</name>
    <dbReference type="NCBI Taxonomy" id="1387353"/>
    <lineage>
        <taxon>Bacteria</taxon>
        <taxon>Pseudomonadati</taxon>
        <taxon>Planctomycetota</taxon>
        <taxon>Planctomycetia</taxon>
        <taxon>Isosphaerales</taxon>
        <taxon>Isosphaeraceae</taxon>
        <taxon>Paludisphaera</taxon>
    </lineage>
</organism>
<sequence>MARPARSLRREREYKTVVKLRVRAGESIQEAVRRFRKLCERSGLRKEMRRKAYYEKPSERRRREELKRLRKARQHQSSRV</sequence>
<evidence type="ECO:0000256" key="5">
    <source>
        <dbReference type="HAMAP-Rule" id="MF_00358"/>
    </source>
</evidence>
<accession>A0A1U7CU95</accession>
<keyword evidence="2 5" id="KW-0689">Ribosomal protein</keyword>
<dbReference type="Gene3D" id="1.20.5.1150">
    <property type="entry name" value="Ribosomal protein S8"/>
    <property type="match status" value="1"/>
</dbReference>
<dbReference type="GO" id="GO:0003735">
    <property type="term" value="F:structural constituent of ribosome"/>
    <property type="evidence" value="ECO:0007669"/>
    <property type="project" value="InterPro"/>
</dbReference>
<dbReference type="HAMAP" id="MF_00358">
    <property type="entry name" value="Ribosomal_bS21"/>
    <property type="match status" value="1"/>
</dbReference>
<keyword evidence="3 5" id="KW-0687">Ribonucleoprotein</keyword>
<dbReference type="GO" id="GO:0006412">
    <property type="term" value="P:translation"/>
    <property type="evidence" value="ECO:0007669"/>
    <property type="project" value="UniProtKB-UniRule"/>
</dbReference>
<dbReference type="GO" id="GO:0005840">
    <property type="term" value="C:ribosome"/>
    <property type="evidence" value="ECO:0007669"/>
    <property type="project" value="UniProtKB-KW"/>
</dbReference>
<protein>
    <recommendedName>
        <fullName evidence="4 5">Small ribosomal subunit protein bS21</fullName>
    </recommendedName>
</protein>
<dbReference type="PRINTS" id="PR00976">
    <property type="entry name" value="RIBOSOMALS21"/>
</dbReference>
<reference evidence="9" key="1">
    <citation type="submission" date="2016-12" db="EMBL/GenBank/DDBJ databases">
        <title>Comparative genomics of four Isosphaeraceae planctomycetes: a common pool of plasmids and glycoside hydrolase genes.</title>
        <authorList>
            <person name="Ivanova A."/>
        </authorList>
    </citation>
    <scope>NUCLEOTIDE SEQUENCE [LARGE SCALE GENOMIC DNA]</scope>
    <source>
        <strain evidence="9">PX4</strain>
    </source>
</reference>